<proteinExistence type="predicted"/>
<feature type="domain" description="Alpha/beta hydrolase fold-5" evidence="1">
    <location>
        <begin position="59"/>
        <end position="220"/>
    </location>
</feature>
<reference evidence="2 3" key="1">
    <citation type="submission" date="2024-03" db="EMBL/GenBank/DDBJ databases">
        <title>Bacilli Hybrid Assemblies.</title>
        <authorList>
            <person name="Kovac J."/>
        </authorList>
    </citation>
    <scope>NUCLEOTIDE SEQUENCE [LARGE SCALE GENOMIC DNA]</scope>
    <source>
        <strain evidence="2 3">FSL R7-0666</strain>
    </source>
</reference>
<dbReference type="Pfam" id="PF12695">
    <property type="entry name" value="Abhydrolase_5"/>
    <property type="match status" value="1"/>
</dbReference>
<dbReference type="EMBL" id="JBCITK010000001">
    <property type="protein sequence ID" value="MEN0643330.1"/>
    <property type="molecule type" value="Genomic_DNA"/>
</dbReference>
<comment type="caution">
    <text evidence="2">The sequence shown here is derived from an EMBL/GenBank/DDBJ whole genome shotgun (WGS) entry which is preliminary data.</text>
</comment>
<name>A0ABU9VHE1_9BACI</name>
<dbReference type="GO" id="GO:0016787">
    <property type="term" value="F:hydrolase activity"/>
    <property type="evidence" value="ECO:0007669"/>
    <property type="project" value="UniProtKB-KW"/>
</dbReference>
<protein>
    <submittedName>
        <fullName evidence="2">Alpha/beta hydrolase</fullName>
    </submittedName>
</protein>
<evidence type="ECO:0000313" key="3">
    <source>
        <dbReference type="Proteomes" id="UP001418796"/>
    </source>
</evidence>
<dbReference type="SUPFAM" id="SSF53474">
    <property type="entry name" value="alpha/beta-Hydrolases"/>
    <property type="match status" value="1"/>
</dbReference>
<dbReference type="InterPro" id="IPR029059">
    <property type="entry name" value="AB_hydrolase_5"/>
</dbReference>
<keyword evidence="2" id="KW-0378">Hydrolase</keyword>
<evidence type="ECO:0000313" key="2">
    <source>
        <dbReference type="EMBL" id="MEN0643330.1"/>
    </source>
</evidence>
<dbReference type="RefSeq" id="WP_343130271.1">
    <property type="nucleotide sequence ID" value="NZ_JBCITK010000001.1"/>
</dbReference>
<evidence type="ECO:0000259" key="1">
    <source>
        <dbReference type="Pfam" id="PF12695"/>
    </source>
</evidence>
<keyword evidence="3" id="KW-1185">Reference proteome</keyword>
<sequence length="237" mass="25456">MKKVLIRLLLIVAAIIVIALVSGLIWASFSFEAMDEAKEMSGEETDLGFVFGESDANKGVIFYQGAKVEPDAYNYLGDQLSAEGYFVVIPQMPLNLAVLSPSKANAVMEEYPDISEWYIGGHSLGGAMASSYVADHADAISGLFLLGSFSASDLSQEDVRVLDISGGLDGLATPDKNAEYDENLPPETTKVVIEKGNHANFGDYGPQKGDLVSPLTPAEQHDIVVNELTEWMAASDE</sequence>
<dbReference type="InterPro" id="IPR029058">
    <property type="entry name" value="AB_hydrolase_fold"/>
</dbReference>
<accession>A0ABU9VHE1</accession>
<gene>
    <name evidence="2" type="ORF">MKY91_09250</name>
</gene>
<dbReference type="Gene3D" id="3.40.50.1820">
    <property type="entry name" value="alpha/beta hydrolase"/>
    <property type="match status" value="1"/>
</dbReference>
<dbReference type="Proteomes" id="UP001418796">
    <property type="component" value="Unassembled WGS sequence"/>
</dbReference>
<organism evidence="2 3">
    <name type="scientific">Alkalicoccobacillus gibsonii</name>
    <dbReference type="NCBI Taxonomy" id="79881"/>
    <lineage>
        <taxon>Bacteria</taxon>
        <taxon>Bacillati</taxon>
        <taxon>Bacillota</taxon>
        <taxon>Bacilli</taxon>
        <taxon>Bacillales</taxon>
        <taxon>Bacillaceae</taxon>
        <taxon>Alkalicoccobacillus</taxon>
    </lineage>
</organism>